<sequence>MSGGLTPDAAAGAPTGTEPSDALVTTTQNAGVPEYAATGTPAQPGAPVFENALAGTSVTPEDIQVAAALINVLLFASLLYMEVRR</sequence>
<keyword evidence="2" id="KW-0812">Transmembrane</keyword>
<reference evidence="3 4" key="1">
    <citation type="journal article" date="2019" name="Int. J. Syst. Evol. Microbiol.">
        <title>The Global Catalogue of Microorganisms (GCM) 10K type strain sequencing project: providing services to taxonomists for standard genome sequencing and annotation.</title>
        <authorList>
            <consortium name="The Broad Institute Genomics Platform"/>
            <consortium name="The Broad Institute Genome Sequencing Center for Infectious Disease"/>
            <person name="Wu L."/>
            <person name="Ma J."/>
        </authorList>
    </citation>
    <scope>NUCLEOTIDE SEQUENCE [LARGE SCALE GENOMIC DNA]</scope>
    <source>
        <strain evidence="3 4">DT31</strain>
    </source>
</reference>
<feature type="region of interest" description="Disordered" evidence="1">
    <location>
        <begin position="1"/>
        <end position="44"/>
    </location>
</feature>
<comment type="caution">
    <text evidence="3">The sequence shown here is derived from an EMBL/GenBank/DDBJ whole genome shotgun (WGS) entry which is preliminary data.</text>
</comment>
<feature type="transmembrane region" description="Helical" evidence="2">
    <location>
        <begin position="63"/>
        <end position="81"/>
    </location>
</feature>
<keyword evidence="4" id="KW-1185">Reference proteome</keyword>
<evidence type="ECO:0000256" key="1">
    <source>
        <dbReference type="SAM" id="MobiDB-lite"/>
    </source>
</evidence>
<protein>
    <submittedName>
        <fullName evidence="3">Uncharacterized protein</fullName>
    </submittedName>
</protein>
<keyword evidence="2" id="KW-0472">Membrane</keyword>
<dbReference type="Proteomes" id="UP001596461">
    <property type="component" value="Unassembled WGS sequence"/>
</dbReference>
<evidence type="ECO:0000256" key="2">
    <source>
        <dbReference type="SAM" id="Phobius"/>
    </source>
</evidence>
<dbReference type="EMBL" id="JBHTAH010000005">
    <property type="protein sequence ID" value="MFC7069491.1"/>
    <property type="molecule type" value="Genomic_DNA"/>
</dbReference>
<evidence type="ECO:0000313" key="4">
    <source>
        <dbReference type="Proteomes" id="UP001596461"/>
    </source>
</evidence>
<feature type="compositionally biased region" description="Low complexity" evidence="1">
    <location>
        <begin position="1"/>
        <end position="19"/>
    </location>
</feature>
<dbReference type="GeneID" id="81125242"/>
<dbReference type="AlphaFoldDB" id="A0ABD5W8Z3"/>
<name>A0ABD5W8Z3_9EURY</name>
<evidence type="ECO:0000313" key="3">
    <source>
        <dbReference type="EMBL" id="MFC7069491.1"/>
    </source>
</evidence>
<accession>A0ABD5W8Z3</accession>
<proteinExistence type="predicted"/>
<dbReference type="RefSeq" id="WP_284030409.1">
    <property type="nucleotide sequence ID" value="NZ_CP126154.1"/>
</dbReference>
<keyword evidence="2" id="KW-1133">Transmembrane helix</keyword>
<organism evidence="3 4">
    <name type="scientific">Halobaculum lipolyticum</name>
    <dbReference type="NCBI Taxonomy" id="3032001"/>
    <lineage>
        <taxon>Archaea</taxon>
        <taxon>Methanobacteriati</taxon>
        <taxon>Methanobacteriota</taxon>
        <taxon>Stenosarchaea group</taxon>
        <taxon>Halobacteria</taxon>
        <taxon>Halobacteriales</taxon>
        <taxon>Haloferacaceae</taxon>
        <taxon>Halobaculum</taxon>
    </lineage>
</organism>
<gene>
    <name evidence="3" type="ORF">ACFQL9_07555</name>
</gene>